<evidence type="ECO:0000313" key="1">
    <source>
        <dbReference type="EMBL" id="KAI0085409.1"/>
    </source>
</evidence>
<name>A0ACB8TU52_9APHY</name>
<proteinExistence type="predicted"/>
<accession>A0ACB8TU52</accession>
<dbReference type="Proteomes" id="UP001055072">
    <property type="component" value="Unassembled WGS sequence"/>
</dbReference>
<reference evidence="1" key="1">
    <citation type="journal article" date="2021" name="Environ. Microbiol.">
        <title>Gene family expansions and transcriptome signatures uncover fungal adaptations to wood decay.</title>
        <authorList>
            <person name="Hage H."/>
            <person name="Miyauchi S."/>
            <person name="Viragh M."/>
            <person name="Drula E."/>
            <person name="Min B."/>
            <person name="Chaduli D."/>
            <person name="Navarro D."/>
            <person name="Favel A."/>
            <person name="Norest M."/>
            <person name="Lesage-Meessen L."/>
            <person name="Balint B."/>
            <person name="Merenyi Z."/>
            <person name="de Eugenio L."/>
            <person name="Morin E."/>
            <person name="Martinez A.T."/>
            <person name="Baldrian P."/>
            <person name="Stursova M."/>
            <person name="Martinez M.J."/>
            <person name="Novotny C."/>
            <person name="Magnuson J.K."/>
            <person name="Spatafora J.W."/>
            <person name="Maurice S."/>
            <person name="Pangilinan J."/>
            <person name="Andreopoulos W."/>
            <person name="LaButti K."/>
            <person name="Hundley H."/>
            <person name="Na H."/>
            <person name="Kuo A."/>
            <person name="Barry K."/>
            <person name="Lipzen A."/>
            <person name="Henrissat B."/>
            <person name="Riley R."/>
            <person name="Ahrendt S."/>
            <person name="Nagy L.G."/>
            <person name="Grigoriev I.V."/>
            <person name="Martin F."/>
            <person name="Rosso M.N."/>
        </authorList>
    </citation>
    <scope>NUCLEOTIDE SEQUENCE</scope>
    <source>
        <strain evidence="1">CBS 384.51</strain>
    </source>
</reference>
<sequence>MSQKLILVLGATGAQGLGIINALLSPTSDGKPSPYSVRALTRNPSGARAQELAKKGCEVVQGSFDNFETVRSALEGCYGAWINTDGFTVGEQKEIYVGMRIFEIAKQTRSLRHYVWSNLDYAFKKGNYEEKYHCDHYDGKGRVADWLKAQPSDTSETGLTWSAVSSGVYMQMLHNPLFGPVHKRADGTFVFASPVGQGHVTMIALEDLGWWARYVFDHRVDTSAKDLEVASDIVDWNYLVSTFKAVTGQKAVFLPLSIDEWMNLFDGTDKPVANERTFGDGSTTWKDDFVAFWALWRDDVIKRDMDWIRSVHPGSYKLDRWMREQKYTGERQLMLKNVEDGKAVSPKLDVISQL</sequence>
<gene>
    <name evidence="1" type="ORF">BDY19DRAFT_996757</name>
</gene>
<comment type="caution">
    <text evidence="1">The sequence shown here is derived from an EMBL/GenBank/DDBJ whole genome shotgun (WGS) entry which is preliminary data.</text>
</comment>
<protein>
    <submittedName>
        <fullName evidence="1">NAD(P)-binding protein</fullName>
    </submittedName>
</protein>
<evidence type="ECO:0000313" key="2">
    <source>
        <dbReference type="Proteomes" id="UP001055072"/>
    </source>
</evidence>
<keyword evidence="2" id="KW-1185">Reference proteome</keyword>
<organism evidence="1 2">
    <name type="scientific">Irpex rosettiformis</name>
    <dbReference type="NCBI Taxonomy" id="378272"/>
    <lineage>
        <taxon>Eukaryota</taxon>
        <taxon>Fungi</taxon>
        <taxon>Dikarya</taxon>
        <taxon>Basidiomycota</taxon>
        <taxon>Agaricomycotina</taxon>
        <taxon>Agaricomycetes</taxon>
        <taxon>Polyporales</taxon>
        <taxon>Irpicaceae</taxon>
        <taxon>Irpex</taxon>
    </lineage>
</organism>
<dbReference type="EMBL" id="MU274931">
    <property type="protein sequence ID" value="KAI0085409.1"/>
    <property type="molecule type" value="Genomic_DNA"/>
</dbReference>